<dbReference type="Gene3D" id="3.40.50.720">
    <property type="entry name" value="NAD(P)-binding Rossmann-like Domain"/>
    <property type="match status" value="1"/>
</dbReference>
<gene>
    <name evidence="3" type="ORF">SAMN00790413_06590</name>
</gene>
<dbReference type="OrthoDB" id="9786864at2"/>
<dbReference type="EMBL" id="FWWU01000002">
    <property type="protein sequence ID" value="SMB78292.1"/>
    <property type="molecule type" value="Genomic_DNA"/>
</dbReference>
<reference evidence="3 4" key="1">
    <citation type="submission" date="2017-04" db="EMBL/GenBank/DDBJ databases">
        <authorList>
            <person name="Afonso C.L."/>
            <person name="Miller P.J."/>
            <person name="Scott M.A."/>
            <person name="Spackman E."/>
            <person name="Goraichik I."/>
            <person name="Dimitrov K.M."/>
            <person name="Suarez D.L."/>
            <person name="Swayne D.E."/>
        </authorList>
    </citation>
    <scope>NUCLEOTIDE SEQUENCE [LARGE SCALE GENOMIC DNA]</scope>
    <source>
        <strain evidence="3 4">KR-140</strain>
    </source>
</reference>
<sequence>MNIGILGSGTVGKALATALINKGHHVLIGTRDPNKLTEWAAEQGELLQIASPTTAARHAELLFHATAGTAALQALEAAGYENFKGKVLIDISNPLDFSQGFPPTLFVKDEDSLAEQIQRAFPEAKVVKSLNTLSADLMLNPTLLNGGDHTIFLSGNDQDAKDQVRAFLQGFGWRDMIDLGDLSTARGTEMFLALWVRLYGSLGKAQFNIKIVQ</sequence>
<proteinExistence type="predicted"/>
<organism evidence="3 4">
    <name type="scientific">Deinococcus hopiensis KR-140</name>
    <dbReference type="NCBI Taxonomy" id="695939"/>
    <lineage>
        <taxon>Bacteria</taxon>
        <taxon>Thermotogati</taxon>
        <taxon>Deinococcota</taxon>
        <taxon>Deinococci</taxon>
        <taxon>Deinococcales</taxon>
        <taxon>Deinococcaceae</taxon>
        <taxon>Deinococcus</taxon>
    </lineage>
</organism>
<accession>A0A1W1UB81</accession>
<protein>
    <recommendedName>
        <fullName evidence="2">Pyrroline-5-carboxylate reductase catalytic N-terminal domain-containing protein</fullName>
    </recommendedName>
</protein>
<evidence type="ECO:0000313" key="3">
    <source>
        <dbReference type="EMBL" id="SMB78292.1"/>
    </source>
</evidence>
<dbReference type="InterPro" id="IPR028939">
    <property type="entry name" value="P5C_Rdtase_cat_N"/>
</dbReference>
<dbReference type="STRING" id="695939.SAMN00790413_06590"/>
<dbReference type="SUPFAM" id="SSF51735">
    <property type="entry name" value="NAD(P)-binding Rossmann-fold domains"/>
    <property type="match status" value="1"/>
</dbReference>
<dbReference type="GO" id="GO:0016491">
    <property type="term" value="F:oxidoreductase activity"/>
    <property type="evidence" value="ECO:0007669"/>
    <property type="project" value="UniProtKB-KW"/>
</dbReference>
<evidence type="ECO:0000256" key="1">
    <source>
        <dbReference type="ARBA" id="ARBA00023002"/>
    </source>
</evidence>
<dbReference type="PANTHER" id="PTHR14239">
    <property type="entry name" value="DUDULIN-RELATED"/>
    <property type="match status" value="1"/>
</dbReference>
<keyword evidence="1" id="KW-0560">Oxidoreductase</keyword>
<dbReference type="Proteomes" id="UP000192582">
    <property type="component" value="Unassembled WGS sequence"/>
</dbReference>
<name>A0A1W1UB81_9DEIO</name>
<dbReference type="InterPro" id="IPR036291">
    <property type="entry name" value="NAD(P)-bd_dom_sf"/>
</dbReference>
<keyword evidence="4" id="KW-1185">Reference proteome</keyword>
<dbReference type="AlphaFoldDB" id="A0A1W1UB81"/>
<evidence type="ECO:0000313" key="4">
    <source>
        <dbReference type="Proteomes" id="UP000192582"/>
    </source>
</evidence>
<dbReference type="InterPro" id="IPR051267">
    <property type="entry name" value="STEAP_metalloreductase"/>
</dbReference>
<evidence type="ECO:0000259" key="2">
    <source>
        <dbReference type="Pfam" id="PF03807"/>
    </source>
</evidence>
<dbReference type="Pfam" id="PF03807">
    <property type="entry name" value="F420_oxidored"/>
    <property type="match status" value="1"/>
</dbReference>
<feature type="domain" description="Pyrroline-5-carboxylate reductase catalytic N-terminal" evidence="2">
    <location>
        <begin position="3"/>
        <end position="94"/>
    </location>
</feature>